<name>A0A5J5DW03_9BIFI</name>
<dbReference type="EMBL" id="RZOA01000037">
    <property type="protein sequence ID" value="KAA8821027.1"/>
    <property type="molecule type" value="Genomic_DNA"/>
</dbReference>
<feature type="region of interest" description="Disordered" evidence="1">
    <location>
        <begin position="114"/>
        <end position="134"/>
    </location>
</feature>
<evidence type="ECO:0000256" key="1">
    <source>
        <dbReference type="SAM" id="MobiDB-lite"/>
    </source>
</evidence>
<accession>A0A5J5DW03</accession>
<proteinExistence type="predicted"/>
<keyword evidence="5" id="KW-1185">Reference proteome</keyword>
<reference evidence="4 5" key="1">
    <citation type="journal article" date="2019" name="Syst. Appl. Microbiol.">
        <title>Characterization of Bifidobacterium species in feaces of the Egyptian fruit bat: Description of B. vespertilionis sp. nov. and B. rousetti sp. nov.</title>
        <authorList>
            <person name="Modesto M."/>
            <person name="Satti M."/>
            <person name="Watanabe K."/>
            <person name="Puglisi E."/>
            <person name="Morelli L."/>
            <person name="Huang C.-H."/>
            <person name="Liou J.-S."/>
            <person name="Miyashita M."/>
            <person name="Tamura T."/>
            <person name="Saito S."/>
            <person name="Mori K."/>
            <person name="Huang L."/>
            <person name="Sciavilla P."/>
            <person name="Sandri C."/>
            <person name="Spiezio C."/>
            <person name="Vitali F."/>
            <person name="Cavalieri D."/>
            <person name="Perpetuini G."/>
            <person name="Tofalo R."/>
            <person name="Bonetti A."/>
            <person name="Arita M."/>
            <person name="Mattarelli P."/>
        </authorList>
    </citation>
    <scope>NUCLEOTIDE SEQUENCE [LARGE SCALE GENOMIC DNA]</scope>
    <source>
        <strain evidence="2 5">RST16</strain>
        <strain evidence="3 4">RST8</strain>
    </source>
</reference>
<gene>
    <name evidence="3" type="ORF">EM848_11595</name>
    <name evidence="2" type="ORF">EMO90_11835</name>
</gene>
<comment type="caution">
    <text evidence="3">The sequence shown here is derived from an EMBL/GenBank/DDBJ whole genome shotgun (WGS) entry which is preliminary data.</text>
</comment>
<sequence length="134" mass="15583">MSRGLGKVERELLSEVKESGEAVRVTDPGWEPKRNEVRRRAARSLEAKGLIGVYMRKSGRHRHLMVCSLEYLIERKRSDALHELNETRDAFEDAVRLCEEAKPNIRIPRIVYDNQPMTEDYPEQEPFDGEELDS</sequence>
<evidence type="ECO:0000313" key="5">
    <source>
        <dbReference type="Proteomes" id="UP000374630"/>
    </source>
</evidence>
<feature type="compositionally biased region" description="Acidic residues" evidence="1">
    <location>
        <begin position="120"/>
        <end position="134"/>
    </location>
</feature>
<protein>
    <submittedName>
        <fullName evidence="3">Uncharacterized protein</fullName>
    </submittedName>
</protein>
<dbReference type="AlphaFoldDB" id="A0A5J5DW03"/>
<dbReference type="Proteomes" id="UP000374630">
    <property type="component" value="Unassembled WGS sequence"/>
</dbReference>
<dbReference type="EMBL" id="RZNZ01000025">
    <property type="protein sequence ID" value="KAA8815725.1"/>
    <property type="molecule type" value="Genomic_DNA"/>
</dbReference>
<evidence type="ECO:0000313" key="4">
    <source>
        <dbReference type="Proteomes" id="UP000345527"/>
    </source>
</evidence>
<evidence type="ECO:0000313" key="3">
    <source>
        <dbReference type="EMBL" id="KAA8821027.1"/>
    </source>
</evidence>
<evidence type="ECO:0000313" key="2">
    <source>
        <dbReference type="EMBL" id="KAA8815725.1"/>
    </source>
</evidence>
<dbReference type="Proteomes" id="UP000345527">
    <property type="component" value="Unassembled WGS sequence"/>
</dbReference>
<organism evidence="3 4">
    <name type="scientific">Bifidobacterium vespertilionis</name>
    <dbReference type="NCBI Taxonomy" id="2562524"/>
    <lineage>
        <taxon>Bacteria</taxon>
        <taxon>Bacillati</taxon>
        <taxon>Actinomycetota</taxon>
        <taxon>Actinomycetes</taxon>
        <taxon>Bifidobacteriales</taxon>
        <taxon>Bifidobacteriaceae</taxon>
        <taxon>Bifidobacterium</taxon>
    </lineage>
</organism>
<dbReference type="RefSeq" id="WP_150355092.1">
    <property type="nucleotide sequence ID" value="NZ_RZNZ01000025.1"/>
</dbReference>